<gene>
    <name evidence="5" type="ORF">D7316_05249</name>
</gene>
<dbReference type="PANTHER" id="PTHR11559">
    <property type="entry name" value="CARBOXYLESTERASE"/>
    <property type="match status" value="1"/>
</dbReference>
<dbReference type="AlphaFoldDB" id="A0A3G8JWP7"/>
<feature type="domain" description="Carboxylesterase type B" evidence="4">
    <location>
        <begin position="7"/>
        <end position="464"/>
    </location>
</feature>
<evidence type="ECO:0000256" key="1">
    <source>
        <dbReference type="ARBA" id="ARBA00005964"/>
    </source>
</evidence>
<dbReference type="InterPro" id="IPR029058">
    <property type="entry name" value="AB_hydrolase_fold"/>
</dbReference>
<evidence type="ECO:0000256" key="2">
    <source>
        <dbReference type="ARBA" id="ARBA00022801"/>
    </source>
</evidence>
<evidence type="ECO:0000259" key="4">
    <source>
        <dbReference type="Pfam" id="PF00135"/>
    </source>
</evidence>
<dbReference type="KEGG" id="gom:D7316_05249"/>
<accession>A0A3G8JWP7</accession>
<dbReference type="GO" id="GO:0016787">
    <property type="term" value="F:hydrolase activity"/>
    <property type="evidence" value="ECO:0007669"/>
    <property type="project" value="UniProtKB-KW"/>
</dbReference>
<reference evidence="5 6" key="1">
    <citation type="submission" date="2018-11" db="EMBL/GenBank/DDBJ databases">
        <title>Gordonia insulae sp. nov., isolated from an island soil.</title>
        <authorList>
            <person name="Kim Y.S."/>
            <person name="Kim S.B."/>
        </authorList>
    </citation>
    <scope>NUCLEOTIDE SEQUENCE [LARGE SCALE GENOMIC DNA]</scope>
    <source>
        <strain evidence="5 6">MMS17-SY073</strain>
    </source>
</reference>
<evidence type="ECO:0000313" key="6">
    <source>
        <dbReference type="Proteomes" id="UP000271469"/>
    </source>
</evidence>
<dbReference type="Gene3D" id="3.40.50.1820">
    <property type="entry name" value="alpha/beta hydrolase"/>
    <property type="match status" value="1"/>
</dbReference>
<dbReference type="Proteomes" id="UP000271469">
    <property type="component" value="Chromosome"/>
</dbReference>
<dbReference type="InterPro" id="IPR050309">
    <property type="entry name" value="Type-B_Carboxylest/Lipase"/>
</dbReference>
<sequence length="500" mass="52929">MATASDHPVVTTTTGPVRGRELAGGVVRFLGIPYAAAPFGPNRMQPPQPADTWVEPRDCAEFAATVPKGDYPPHFAPLFAEVTIDGDECLNVNVWSPGLDGAHPVLVWIHGGSFMNGSNSVAEYDGAAFARDGVVLVSINYRLAAEGFLYLGDGVANLGLQDQVAALRWVHENIASFGGDPDQVTVAGESAGAMSVSTLLTMSSARGLFTRAITQSGATAHTITPEQGLMVSRFLAESLGVEPTRAAIAGVDLDTLIAAASDLVTEVQTSPDPAKWGPLAMSLLPFAPVIDGDVLTRHPLEAMADGAGSDVTVLTGSTRDEARLFLVAPQTIDLIDEPTFTATAQAYGLDQQAIETYARNRPDASPGDLVAAVVTDWFFGIPALRVAETRARVGGAPTWVYRFDYPDPADNGGYGSAHAAEIPFVFDTLHEKTVAPRLGDHPSQAVADAAHRVWVDFVTTGSPGWTSYDLNARHVGLITDIVADVSDPTKDEREAWESVR</sequence>
<dbReference type="Pfam" id="PF00135">
    <property type="entry name" value="COesterase"/>
    <property type="match status" value="1"/>
</dbReference>
<evidence type="ECO:0000313" key="5">
    <source>
        <dbReference type="EMBL" id="AZG48630.1"/>
    </source>
</evidence>
<dbReference type="PROSITE" id="PS00122">
    <property type="entry name" value="CARBOXYLESTERASE_B_1"/>
    <property type="match status" value="1"/>
</dbReference>
<proteinExistence type="inferred from homology"/>
<protein>
    <recommendedName>
        <fullName evidence="3">Carboxylic ester hydrolase</fullName>
        <ecNumber evidence="3">3.1.1.-</ecNumber>
    </recommendedName>
</protein>
<dbReference type="EC" id="3.1.1.-" evidence="3"/>
<dbReference type="RefSeq" id="WP_124710809.1">
    <property type="nucleotide sequence ID" value="NZ_CP033972.1"/>
</dbReference>
<dbReference type="SUPFAM" id="SSF53474">
    <property type="entry name" value="alpha/beta-Hydrolases"/>
    <property type="match status" value="1"/>
</dbReference>
<name>A0A3G8JWP7_9ACTN</name>
<keyword evidence="2 3" id="KW-0378">Hydrolase</keyword>
<dbReference type="InterPro" id="IPR002018">
    <property type="entry name" value="CarbesteraseB"/>
</dbReference>
<dbReference type="EMBL" id="CP033972">
    <property type="protein sequence ID" value="AZG48630.1"/>
    <property type="molecule type" value="Genomic_DNA"/>
</dbReference>
<comment type="similarity">
    <text evidence="1 3">Belongs to the type-B carboxylesterase/lipase family.</text>
</comment>
<dbReference type="InterPro" id="IPR019826">
    <property type="entry name" value="Carboxylesterase_B_AS"/>
</dbReference>
<evidence type="ECO:0000256" key="3">
    <source>
        <dbReference type="RuleBase" id="RU361235"/>
    </source>
</evidence>
<dbReference type="OrthoDB" id="3199405at2"/>
<organism evidence="5 6">
    <name type="scientific">Gordonia insulae</name>
    <dbReference type="NCBI Taxonomy" id="2420509"/>
    <lineage>
        <taxon>Bacteria</taxon>
        <taxon>Bacillati</taxon>
        <taxon>Actinomycetota</taxon>
        <taxon>Actinomycetes</taxon>
        <taxon>Mycobacteriales</taxon>
        <taxon>Gordoniaceae</taxon>
        <taxon>Gordonia</taxon>
    </lineage>
</organism>
<keyword evidence="6" id="KW-1185">Reference proteome</keyword>